<evidence type="ECO:0000313" key="2">
    <source>
        <dbReference type="EMBL" id="KAJ8873972.1"/>
    </source>
</evidence>
<comment type="caution">
    <text evidence="2">The sequence shown here is derived from an EMBL/GenBank/DDBJ whole genome shotgun (WGS) entry which is preliminary data.</text>
</comment>
<gene>
    <name evidence="2" type="ORF">PR048_024812</name>
</gene>
<feature type="compositionally biased region" description="Basic and acidic residues" evidence="1">
    <location>
        <begin position="1"/>
        <end position="21"/>
    </location>
</feature>
<dbReference type="EMBL" id="JARBHB010000010">
    <property type="protein sequence ID" value="KAJ8873972.1"/>
    <property type="molecule type" value="Genomic_DNA"/>
</dbReference>
<sequence>MKDAFRGHGREKRHRESEGGRGRSRGIQAERECGSLIVVSDEPLRVKSFYLLISLPQKIGATVAERLARSSFSIPSRATGFSQVGIVPDDAAGRRVFSGICRFPCPFIPASLHTNLNHPTSALKTSPKSLHSLYELNSHRTELHWLNYIFRAYVLFKDGSNLRSDGTSFEEKAGVGEKNPGTGGKSGKRERHAVLPRGNSQRRYISTVATVTLVHSSRRHGNPLTNSLSPAKTMARIPCKIAGEWAAKRAVQFEHSQGRNVRMCNVITTVTCRRLPAGDPVPKGQDGEFWSGDDGECNFFYASLSFLTLPKNLLLLPIASQTQKTEHPDYTLFNCITVASSRDSGKLEHPIITRSLPHEPLRQVEVTPKFLLTVEEFRLHRYFKSPTLLRSSHATEPLPDRMSQVSQNLNVFWPSGIQLLDRTLAPRPAWMCELRTLLRQRAPTYVSGSHTSCLDTDQRLPVGHPISAWSAAVTNPAKEDPLAQDADPSRLSNQEGGGRIDDYREERSETPSTNPSPPAKRDGL</sequence>
<keyword evidence="3" id="KW-1185">Reference proteome</keyword>
<organism evidence="2 3">
    <name type="scientific">Dryococelus australis</name>
    <dbReference type="NCBI Taxonomy" id="614101"/>
    <lineage>
        <taxon>Eukaryota</taxon>
        <taxon>Metazoa</taxon>
        <taxon>Ecdysozoa</taxon>
        <taxon>Arthropoda</taxon>
        <taxon>Hexapoda</taxon>
        <taxon>Insecta</taxon>
        <taxon>Pterygota</taxon>
        <taxon>Neoptera</taxon>
        <taxon>Polyneoptera</taxon>
        <taxon>Phasmatodea</taxon>
        <taxon>Verophasmatodea</taxon>
        <taxon>Anareolatae</taxon>
        <taxon>Phasmatidae</taxon>
        <taxon>Eurycanthinae</taxon>
        <taxon>Dryococelus</taxon>
    </lineage>
</organism>
<feature type="region of interest" description="Disordered" evidence="1">
    <location>
        <begin position="1"/>
        <end position="26"/>
    </location>
</feature>
<protein>
    <submittedName>
        <fullName evidence="2">Uncharacterized protein</fullName>
    </submittedName>
</protein>
<reference evidence="2 3" key="1">
    <citation type="submission" date="2023-02" db="EMBL/GenBank/DDBJ databases">
        <title>LHISI_Scaffold_Assembly.</title>
        <authorList>
            <person name="Stuart O.P."/>
            <person name="Cleave R."/>
            <person name="Magrath M.J.L."/>
            <person name="Mikheyev A.S."/>
        </authorList>
    </citation>
    <scope>NUCLEOTIDE SEQUENCE [LARGE SCALE GENOMIC DNA]</scope>
    <source>
        <strain evidence="2">Daus_M_001</strain>
        <tissue evidence="2">Leg muscle</tissue>
    </source>
</reference>
<dbReference type="Proteomes" id="UP001159363">
    <property type="component" value="Chromosome 9"/>
</dbReference>
<name>A0ABQ9GPK3_9NEOP</name>
<proteinExistence type="predicted"/>
<feature type="compositionally biased region" description="Basic and acidic residues" evidence="1">
    <location>
        <begin position="498"/>
        <end position="509"/>
    </location>
</feature>
<accession>A0ABQ9GPK3</accession>
<feature type="region of interest" description="Disordered" evidence="1">
    <location>
        <begin position="477"/>
        <end position="524"/>
    </location>
</feature>
<evidence type="ECO:0000313" key="3">
    <source>
        <dbReference type="Proteomes" id="UP001159363"/>
    </source>
</evidence>
<feature type="region of interest" description="Disordered" evidence="1">
    <location>
        <begin position="168"/>
        <end position="191"/>
    </location>
</feature>
<evidence type="ECO:0000256" key="1">
    <source>
        <dbReference type="SAM" id="MobiDB-lite"/>
    </source>
</evidence>